<dbReference type="EMBL" id="KV007739">
    <property type="protein sequence ID" value="KZV31134.1"/>
    <property type="molecule type" value="Genomic_DNA"/>
</dbReference>
<dbReference type="Proteomes" id="UP000250235">
    <property type="component" value="Unassembled WGS sequence"/>
</dbReference>
<dbReference type="AlphaFoldDB" id="A0A2Z7B9D4"/>
<accession>A0A2Z7B9D4</accession>
<protein>
    <submittedName>
        <fullName evidence="1">Uncharacterized protein</fullName>
    </submittedName>
</protein>
<name>A0A2Z7B9D4_9LAMI</name>
<gene>
    <name evidence="1" type="ORF">F511_11847</name>
</gene>
<sequence>MRSSFVPLLSSVKLCFTIYCFPPTRLNHCTVISIASSSLLLEFRVFGGGNNANLPSKQRLFGHMISTIDLLMLYK</sequence>
<reference evidence="1 2" key="1">
    <citation type="journal article" date="2015" name="Proc. Natl. Acad. Sci. U.S.A.">
        <title>The resurrection genome of Boea hygrometrica: A blueprint for survival of dehydration.</title>
        <authorList>
            <person name="Xiao L."/>
            <person name="Yang G."/>
            <person name="Zhang L."/>
            <person name="Yang X."/>
            <person name="Zhao S."/>
            <person name="Ji Z."/>
            <person name="Zhou Q."/>
            <person name="Hu M."/>
            <person name="Wang Y."/>
            <person name="Chen M."/>
            <person name="Xu Y."/>
            <person name="Jin H."/>
            <person name="Xiao X."/>
            <person name="Hu G."/>
            <person name="Bao F."/>
            <person name="Hu Y."/>
            <person name="Wan P."/>
            <person name="Li L."/>
            <person name="Deng X."/>
            <person name="Kuang T."/>
            <person name="Xiang C."/>
            <person name="Zhu J.K."/>
            <person name="Oliver M.J."/>
            <person name="He Y."/>
        </authorList>
    </citation>
    <scope>NUCLEOTIDE SEQUENCE [LARGE SCALE GENOMIC DNA]</scope>
    <source>
        <strain evidence="2">cv. XS01</strain>
    </source>
</reference>
<evidence type="ECO:0000313" key="1">
    <source>
        <dbReference type="EMBL" id="KZV31134.1"/>
    </source>
</evidence>
<evidence type="ECO:0000313" key="2">
    <source>
        <dbReference type="Proteomes" id="UP000250235"/>
    </source>
</evidence>
<organism evidence="1 2">
    <name type="scientific">Dorcoceras hygrometricum</name>
    <dbReference type="NCBI Taxonomy" id="472368"/>
    <lineage>
        <taxon>Eukaryota</taxon>
        <taxon>Viridiplantae</taxon>
        <taxon>Streptophyta</taxon>
        <taxon>Embryophyta</taxon>
        <taxon>Tracheophyta</taxon>
        <taxon>Spermatophyta</taxon>
        <taxon>Magnoliopsida</taxon>
        <taxon>eudicotyledons</taxon>
        <taxon>Gunneridae</taxon>
        <taxon>Pentapetalae</taxon>
        <taxon>asterids</taxon>
        <taxon>lamiids</taxon>
        <taxon>Lamiales</taxon>
        <taxon>Gesneriaceae</taxon>
        <taxon>Didymocarpoideae</taxon>
        <taxon>Trichosporeae</taxon>
        <taxon>Loxocarpinae</taxon>
        <taxon>Dorcoceras</taxon>
    </lineage>
</organism>
<keyword evidence="2" id="KW-1185">Reference proteome</keyword>
<proteinExistence type="predicted"/>